<name>A0A067M338_BOTB1</name>
<dbReference type="HOGENOM" id="CLU_1686270_0_0_1"/>
<evidence type="ECO:0000313" key="3">
    <source>
        <dbReference type="Proteomes" id="UP000027195"/>
    </source>
</evidence>
<dbReference type="InParanoid" id="A0A067M338"/>
<dbReference type="EMBL" id="KL198144">
    <property type="protein sequence ID" value="KDQ06272.1"/>
    <property type="molecule type" value="Genomic_DNA"/>
</dbReference>
<keyword evidence="3" id="KW-1185">Reference proteome</keyword>
<dbReference type="AlphaFoldDB" id="A0A067M338"/>
<accession>A0A067M338</accession>
<feature type="region of interest" description="Disordered" evidence="1">
    <location>
        <begin position="1"/>
        <end position="41"/>
    </location>
</feature>
<protein>
    <submittedName>
        <fullName evidence="2">Uncharacterized protein</fullName>
    </submittedName>
</protein>
<dbReference type="Proteomes" id="UP000027195">
    <property type="component" value="Unassembled WGS sequence"/>
</dbReference>
<organism evidence="2 3">
    <name type="scientific">Botryobasidium botryosum (strain FD-172 SS1)</name>
    <dbReference type="NCBI Taxonomy" id="930990"/>
    <lineage>
        <taxon>Eukaryota</taxon>
        <taxon>Fungi</taxon>
        <taxon>Dikarya</taxon>
        <taxon>Basidiomycota</taxon>
        <taxon>Agaricomycotina</taxon>
        <taxon>Agaricomycetes</taxon>
        <taxon>Cantharellales</taxon>
        <taxon>Botryobasidiaceae</taxon>
        <taxon>Botryobasidium</taxon>
    </lineage>
</organism>
<evidence type="ECO:0000313" key="2">
    <source>
        <dbReference type="EMBL" id="KDQ06272.1"/>
    </source>
</evidence>
<evidence type="ECO:0000256" key="1">
    <source>
        <dbReference type="SAM" id="MobiDB-lite"/>
    </source>
</evidence>
<gene>
    <name evidence="2" type="ORF">BOTBODRAFT_181734</name>
</gene>
<proteinExistence type="predicted"/>
<reference evidence="3" key="1">
    <citation type="journal article" date="2014" name="Proc. Natl. Acad. Sci. U.S.A.">
        <title>Extensive sampling of basidiomycete genomes demonstrates inadequacy of the white-rot/brown-rot paradigm for wood decay fungi.</title>
        <authorList>
            <person name="Riley R."/>
            <person name="Salamov A.A."/>
            <person name="Brown D.W."/>
            <person name="Nagy L.G."/>
            <person name="Floudas D."/>
            <person name="Held B.W."/>
            <person name="Levasseur A."/>
            <person name="Lombard V."/>
            <person name="Morin E."/>
            <person name="Otillar R."/>
            <person name="Lindquist E.A."/>
            <person name="Sun H."/>
            <person name="LaButti K.M."/>
            <person name="Schmutz J."/>
            <person name="Jabbour D."/>
            <person name="Luo H."/>
            <person name="Baker S.E."/>
            <person name="Pisabarro A.G."/>
            <person name="Walton J.D."/>
            <person name="Blanchette R.A."/>
            <person name="Henrissat B."/>
            <person name="Martin F."/>
            <person name="Cullen D."/>
            <person name="Hibbett D.S."/>
            <person name="Grigoriev I.V."/>
        </authorList>
    </citation>
    <scope>NUCLEOTIDE SEQUENCE [LARGE SCALE GENOMIC DNA]</scope>
    <source>
        <strain evidence="3">FD-172 SS1</strain>
    </source>
</reference>
<sequence length="156" mass="16771">MTPPSPMIISSDKPIADSSMPTNGPNEPTVEPSEPVVNTTPDRSNEINFYPLIHGFMPALEAMGVTQEELSVPSEPIVEVKESICSALDAITCLTASSPGQHITISITTFKDFTNVCVAQDGCKTVSPAVEEFVHAIWVILGEMWRHRTFGASALA</sequence>